<dbReference type="SUPFAM" id="SSF55729">
    <property type="entry name" value="Acyl-CoA N-acyltransferases (Nat)"/>
    <property type="match status" value="1"/>
</dbReference>
<organism evidence="2 3">
    <name type="scientific">Fodinicurvata halophila</name>
    <dbReference type="NCBI Taxonomy" id="1419723"/>
    <lineage>
        <taxon>Bacteria</taxon>
        <taxon>Pseudomonadati</taxon>
        <taxon>Pseudomonadota</taxon>
        <taxon>Alphaproteobacteria</taxon>
        <taxon>Rhodospirillales</taxon>
        <taxon>Rhodovibrionaceae</taxon>
        <taxon>Fodinicurvata</taxon>
    </lineage>
</organism>
<reference evidence="3" key="1">
    <citation type="journal article" date="2019" name="Int. J. Syst. Evol. Microbiol.">
        <title>The Global Catalogue of Microorganisms (GCM) 10K type strain sequencing project: providing services to taxonomists for standard genome sequencing and annotation.</title>
        <authorList>
            <consortium name="The Broad Institute Genomics Platform"/>
            <consortium name="The Broad Institute Genome Sequencing Center for Infectious Disease"/>
            <person name="Wu L."/>
            <person name="Ma J."/>
        </authorList>
    </citation>
    <scope>NUCLEOTIDE SEQUENCE [LARGE SCALE GENOMIC DNA]</scope>
    <source>
        <strain evidence="3">CECT 8472</strain>
    </source>
</reference>
<gene>
    <name evidence="2" type="ORF">ACFOW6_16670</name>
</gene>
<keyword evidence="2" id="KW-0012">Acyltransferase</keyword>
<dbReference type="Gene3D" id="3.40.630.30">
    <property type="match status" value="1"/>
</dbReference>
<dbReference type="EC" id="2.3.1.-" evidence="2"/>
<dbReference type="EMBL" id="JBHSCW010000011">
    <property type="protein sequence ID" value="MFC4353183.1"/>
    <property type="molecule type" value="Genomic_DNA"/>
</dbReference>
<keyword evidence="3" id="KW-1185">Reference proteome</keyword>
<dbReference type="Proteomes" id="UP001595799">
    <property type="component" value="Unassembled WGS sequence"/>
</dbReference>
<dbReference type="InterPro" id="IPR000182">
    <property type="entry name" value="GNAT_dom"/>
</dbReference>
<comment type="caution">
    <text evidence="2">The sequence shown here is derived from an EMBL/GenBank/DDBJ whole genome shotgun (WGS) entry which is preliminary data.</text>
</comment>
<protein>
    <submittedName>
        <fullName evidence="2">GNAT family N-acetyltransferase</fullName>
        <ecNumber evidence="2">2.3.1.-</ecNumber>
    </submittedName>
</protein>
<dbReference type="GO" id="GO:0016746">
    <property type="term" value="F:acyltransferase activity"/>
    <property type="evidence" value="ECO:0007669"/>
    <property type="project" value="UniProtKB-KW"/>
</dbReference>
<sequence length="201" mass="23442">MDRPAVDIRFEVLTGDALERHLRELARLRIDVFREHPYLYIGSMEYEARYLRAYQEAEESVIIGAFDGNALVGAATGLPLSAEPPTMTEPFRARGLDPESFFYFGESVLQRSYRGRGIGVRFFEEREAYARSLERFSRCCFCAVERSEEDPRRPADYRPLDRFWHNRGYRKIEGMSVSLSWQDADETEESLKPMSVWMKSL</sequence>
<evidence type="ECO:0000313" key="2">
    <source>
        <dbReference type="EMBL" id="MFC4353183.1"/>
    </source>
</evidence>
<dbReference type="PROSITE" id="PS51186">
    <property type="entry name" value="GNAT"/>
    <property type="match status" value="1"/>
</dbReference>
<accession>A0ABV8UPG2</accession>
<dbReference type="Pfam" id="PF00583">
    <property type="entry name" value="Acetyltransf_1"/>
    <property type="match status" value="1"/>
</dbReference>
<name>A0ABV8UPG2_9PROT</name>
<feature type="domain" description="N-acetyltransferase" evidence="1">
    <location>
        <begin position="12"/>
        <end position="201"/>
    </location>
</feature>
<evidence type="ECO:0000313" key="3">
    <source>
        <dbReference type="Proteomes" id="UP001595799"/>
    </source>
</evidence>
<dbReference type="RefSeq" id="WP_382423558.1">
    <property type="nucleotide sequence ID" value="NZ_JBHSCW010000011.1"/>
</dbReference>
<keyword evidence="2" id="KW-0808">Transferase</keyword>
<dbReference type="InterPro" id="IPR016181">
    <property type="entry name" value="Acyl_CoA_acyltransferase"/>
</dbReference>
<evidence type="ECO:0000259" key="1">
    <source>
        <dbReference type="PROSITE" id="PS51186"/>
    </source>
</evidence>
<proteinExistence type="predicted"/>